<gene>
    <name evidence="1" type="ORF">AGLY_008892</name>
</gene>
<evidence type="ECO:0000313" key="2">
    <source>
        <dbReference type="Proteomes" id="UP000475862"/>
    </source>
</evidence>
<dbReference type="Proteomes" id="UP000475862">
    <property type="component" value="Unassembled WGS sequence"/>
</dbReference>
<dbReference type="AlphaFoldDB" id="A0A6G0TJD9"/>
<sequence length="225" mass="25598">MYIGLNRLRACVNSGRSVDAAGYIFAQCAVPVEINARKSQSIVFCQHVNKIAKSDINVILPLIKITTLFFVVACVIPNACHGSTEPCTNNTRLSLMFKSPNIVLVLSAASDKSSDLLESYDQTHDHLDWMFDKIQTLYKFDMSILRIYLTKTIQLNYCKIARNQKFGRMCLRFTVSSSRLLRSCPCVFVNLHEIYSHTFSCYGVGFMYQKFFFKTHIVAITFIAL</sequence>
<accession>A0A6G0TJD9</accession>
<name>A0A6G0TJD9_APHGL</name>
<proteinExistence type="predicted"/>
<protein>
    <submittedName>
        <fullName evidence="1">Uncharacterized protein</fullName>
    </submittedName>
</protein>
<dbReference type="EMBL" id="VYZN01000031">
    <property type="protein sequence ID" value="KAE9533813.1"/>
    <property type="molecule type" value="Genomic_DNA"/>
</dbReference>
<keyword evidence="2" id="KW-1185">Reference proteome</keyword>
<organism evidence="1 2">
    <name type="scientific">Aphis glycines</name>
    <name type="common">Soybean aphid</name>
    <dbReference type="NCBI Taxonomy" id="307491"/>
    <lineage>
        <taxon>Eukaryota</taxon>
        <taxon>Metazoa</taxon>
        <taxon>Ecdysozoa</taxon>
        <taxon>Arthropoda</taxon>
        <taxon>Hexapoda</taxon>
        <taxon>Insecta</taxon>
        <taxon>Pterygota</taxon>
        <taxon>Neoptera</taxon>
        <taxon>Paraneoptera</taxon>
        <taxon>Hemiptera</taxon>
        <taxon>Sternorrhyncha</taxon>
        <taxon>Aphidomorpha</taxon>
        <taxon>Aphidoidea</taxon>
        <taxon>Aphididae</taxon>
        <taxon>Aphidini</taxon>
        <taxon>Aphis</taxon>
        <taxon>Aphis</taxon>
    </lineage>
</organism>
<comment type="caution">
    <text evidence="1">The sequence shown here is derived from an EMBL/GenBank/DDBJ whole genome shotgun (WGS) entry which is preliminary data.</text>
</comment>
<reference evidence="1 2" key="1">
    <citation type="submission" date="2019-08" db="EMBL/GenBank/DDBJ databases">
        <title>The genome of the soybean aphid Biotype 1, its phylome, world population structure and adaptation to the North American continent.</title>
        <authorList>
            <person name="Giordano R."/>
            <person name="Donthu R.K."/>
            <person name="Hernandez A.G."/>
            <person name="Wright C.L."/>
            <person name="Zimin A.V."/>
        </authorList>
    </citation>
    <scope>NUCLEOTIDE SEQUENCE [LARGE SCALE GENOMIC DNA]</scope>
    <source>
        <tissue evidence="1">Whole aphids</tissue>
    </source>
</reference>
<evidence type="ECO:0000313" key="1">
    <source>
        <dbReference type="EMBL" id="KAE9533813.1"/>
    </source>
</evidence>